<accession>A0ACC2WZR9</accession>
<name>A0ACC2WZR9_9TREE</name>
<dbReference type="EMBL" id="JASBWS010000002">
    <property type="protein sequence ID" value="KAJ9117279.1"/>
    <property type="molecule type" value="Genomic_DNA"/>
</dbReference>
<comment type="caution">
    <text evidence="1">The sequence shown here is derived from an EMBL/GenBank/DDBJ whole genome shotgun (WGS) entry which is preliminary data.</text>
</comment>
<dbReference type="Proteomes" id="UP001230649">
    <property type="component" value="Unassembled WGS sequence"/>
</dbReference>
<gene>
    <name evidence="1" type="ORF">QFC20_000425</name>
</gene>
<protein>
    <submittedName>
        <fullName evidence="1">Uncharacterized protein</fullName>
    </submittedName>
</protein>
<evidence type="ECO:0000313" key="1">
    <source>
        <dbReference type="EMBL" id="KAJ9117279.1"/>
    </source>
</evidence>
<proteinExistence type="predicted"/>
<reference evidence="1" key="1">
    <citation type="submission" date="2023-04" db="EMBL/GenBank/DDBJ databases">
        <title>Draft Genome sequencing of Naganishia species isolated from polar environments using Oxford Nanopore Technology.</title>
        <authorList>
            <person name="Leo P."/>
            <person name="Venkateswaran K."/>
        </authorList>
    </citation>
    <scope>NUCLEOTIDE SEQUENCE</scope>
    <source>
        <strain evidence="1">MNA-CCFEE 5262</strain>
    </source>
</reference>
<evidence type="ECO:0000313" key="2">
    <source>
        <dbReference type="Proteomes" id="UP001230649"/>
    </source>
</evidence>
<organism evidence="1 2">
    <name type="scientific">Naganishia adeliensis</name>
    <dbReference type="NCBI Taxonomy" id="92952"/>
    <lineage>
        <taxon>Eukaryota</taxon>
        <taxon>Fungi</taxon>
        <taxon>Dikarya</taxon>
        <taxon>Basidiomycota</taxon>
        <taxon>Agaricomycotina</taxon>
        <taxon>Tremellomycetes</taxon>
        <taxon>Filobasidiales</taxon>
        <taxon>Filobasidiaceae</taxon>
        <taxon>Naganishia</taxon>
    </lineage>
</organism>
<keyword evidence="2" id="KW-1185">Reference proteome</keyword>
<sequence length="1257" mass="131334">MQFAPAWLKKPNGTATSGSTNSAGGTPGSNLAFSQAVASAPTIGHLQHSSQNEDPTGISGFPLPGSRQGGATSTNTGNINALGQSYSQIASPRNESFPSSNQGFGSSIASASVQLGEQANGSYNAGSNKARPFRYSRETMLALFDEDKIRERPLELMEWAMVRSNNSGHAGKENEGVTSIILSDKAGIPMGLVEWTAEEKKLFANPIRRQPAHPDRSDSSLSTTLSSRRNGHLANTSEMRTPGGRGFGRGEGGAFGGGGLTNPRFTPGNPTGATDYIAAGQDERRAASGPGSERTPWAPGSRLRDPAAVAEPAFGAGRGERIGLSGERRSLRGTARREAPETDTPPRTPGAIGGQASWRPNIRSTPSSGSFEGVLGFSGTAVNKPAADTAADGNAASAQVNTWRDRTDGNAAGGIVPSTGGGSGWGKGRWRAAAQEREAADRETTEKRPALAAHIKENSADDPQPSVSTTVIPPGTPIEQRNQQIGGQDSAAQSPMPSVPAPPPSSFDIEPRNVSWFYTDPSGQQQGPFDATNMQTWFSANYFSDTLPLQREHETSYRTLAVLKEETGTATEPFLTRPVPKFPPNLPIPTSAPQHEANNQQAQDNNIADTMHNLSLGSSPPLMSGQQTPLRLDNIFATQSPAFAQSSINRGVDPFGNTASYHSSPVVQHGRPAWENAIASPAISRAAFGGNLQQEMPHMQHQQSYGGFPQPQYGQARSMFESPQIQSPFAQAPGPVSPWGAPQPAGQMAQMMPSQNFVGSPFQQPMQPYQPLAGSIPSMQPWHGTPTPHTNNSISSNRISLLPVPGPREAQTLNLEQPSIVDSVLSPVQTQSAVTEAPQLTVSDFSNTENQAQTADQASEPVSTSVPVAQETRTVESQTEVVAPVALASALETPAVKETKTKSKGKKAARAAERAAEIQAAADSEASSTPVDNDAASPSAGTPSVAPWASKEDEKVKASTGPSMREIQEAEAKAAESRKQDAKAKAAASARAAPATPAAESEATQTVSWGLPSRTGTAPAVGAPAPSSSPAPVWGSSDAAPKKTLKQIQEEEQRRAKAAAQAKASTAPASVAQQGKRGYADLAATQAPPTASAGAWSTVGASGKTSGPAASAAAPKPKIASTPSVASAPAKPAFVTKHVKASANLDDVAPSVDFIRWCKESLKGLKVNKPSSANARVEQLEIISDSVYSNSSTLDGRRFAQEFYTKRKADAQNRLANGSQAPAKINSLADIVKTQPKAAGSDFGGFKVVKAKGKGRK</sequence>